<accession>A0A3E0VZI6</accession>
<dbReference type="InterPro" id="IPR039498">
    <property type="entry name" value="NTP_transf_5"/>
</dbReference>
<dbReference type="AlphaFoldDB" id="A0A3E0VZI6"/>
<proteinExistence type="predicted"/>
<organism evidence="1 2">
    <name type="scientific">Subtercola boreus</name>
    <dbReference type="NCBI Taxonomy" id="120213"/>
    <lineage>
        <taxon>Bacteria</taxon>
        <taxon>Bacillati</taxon>
        <taxon>Actinomycetota</taxon>
        <taxon>Actinomycetes</taxon>
        <taxon>Micrococcales</taxon>
        <taxon>Microbacteriaceae</taxon>
        <taxon>Subtercola</taxon>
    </lineage>
</organism>
<dbReference type="Proteomes" id="UP000256709">
    <property type="component" value="Unassembled WGS sequence"/>
</dbReference>
<comment type="caution">
    <text evidence="1">The sequence shown here is derived from an EMBL/GenBank/DDBJ whole genome shotgun (WGS) entry which is preliminary data.</text>
</comment>
<gene>
    <name evidence="1" type="ORF">B7R21_03770</name>
</gene>
<evidence type="ECO:0000313" key="1">
    <source>
        <dbReference type="EMBL" id="RFA15161.1"/>
    </source>
</evidence>
<protein>
    <submittedName>
        <fullName evidence="1">Uncharacterized protein</fullName>
    </submittedName>
</protein>
<dbReference type="RefSeq" id="WP_116281922.1">
    <property type="nucleotide sequence ID" value="NZ_NBXA01000007.1"/>
</dbReference>
<name>A0A3E0VZI6_9MICO</name>
<sequence length="306" mass="33519">MHPDEIPRTTLTQSDAVAVGSAWITDRARQMGVRVLLLKGPGAAHLELRAPKVSSDIDVLVEPGGVDALRAAAEKSGWVSRFTPESPHLLEPHSVTLYHPDWPIDLDLHTYWPGFLADRNEVFEQLWNGRVEWSLAGIAVDLPGLAPSALILALHALRRPRKERRPGDLQALIEATRALFPGADASALVECARQLGALDTARPLLTALDPAAPHDGSHPEALRRWRLNAGTAGYTEAWLLALGSAPWRAKAGILLRAVVPSEREMRGLHPDIPPGRRALARARRRRLAHGLREIPRAAKSFARALR</sequence>
<dbReference type="OrthoDB" id="3782133at2"/>
<dbReference type="EMBL" id="NBXA01000007">
    <property type="protein sequence ID" value="RFA15161.1"/>
    <property type="molecule type" value="Genomic_DNA"/>
</dbReference>
<dbReference type="Pfam" id="PF14907">
    <property type="entry name" value="NTP_transf_5"/>
    <property type="match status" value="1"/>
</dbReference>
<evidence type="ECO:0000313" key="2">
    <source>
        <dbReference type="Proteomes" id="UP000256709"/>
    </source>
</evidence>
<reference evidence="1 2" key="1">
    <citation type="submission" date="2017-04" db="EMBL/GenBank/DDBJ databases">
        <title>Comparative genome analysis of Subtercola boreus.</title>
        <authorList>
            <person name="Cho Y.-J."/>
            <person name="Cho A."/>
            <person name="Kim O.-S."/>
            <person name="Lee J.-I."/>
        </authorList>
    </citation>
    <scope>NUCLEOTIDE SEQUENCE [LARGE SCALE GENOMIC DNA]</scope>
    <source>
        <strain evidence="1 2">P27444</strain>
    </source>
</reference>